<proteinExistence type="predicted"/>
<gene>
    <name evidence="2" type="ORF">HU760_011590</name>
</gene>
<feature type="transmembrane region" description="Helical" evidence="1">
    <location>
        <begin position="21"/>
        <end position="39"/>
    </location>
</feature>
<keyword evidence="1" id="KW-1133">Transmembrane helix</keyword>
<accession>A0ABS6QAM1</accession>
<feature type="transmembrane region" description="Helical" evidence="1">
    <location>
        <begin position="197"/>
        <end position="216"/>
    </location>
</feature>
<evidence type="ECO:0000256" key="1">
    <source>
        <dbReference type="SAM" id="Phobius"/>
    </source>
</evidence>
<evidence type="ECO:0000313" key="3">
    <source>
        <dbReference type="Proteomes" id="UP000609530"/>
    </source>
</evidence>
<dbReference type="PIRSF" id="PIRSF020606">
    <property type="entry name" value="UCP020606"/>
    <property type="match status" value="1"/>
</dbReference>
<feature type="transmembrane region" description="Helical" evidence="1">
    <location>
        <begin position="146"/>
        <end position="167"/>
    </location>
</feature>
<dbReference type="Proteomes" id="UP000609530">
    <property type="component" value="Unassembled WGS sequence"/>
</dbReference>
<dbReference type="InterPro" id="IPR058534">
    <property type="entry name" value="YjdF"/>
</dbReference>
<dbReference type="Pfam" id="PF09997">
    <property type="entry name" value="DUF2238"/>
    <property type="match status" value="1"/>
</dbReference>
<sequence length="223" mass="24340">MNEKLRLPASCAPSATPRQSAALLAVATVMVLASGVAPLDRADWLVENVLPVGLLLSLALTCRRWRFSPAAYLAIVVLLAIHELGAHFTYAKVPYDDWLEALTGHSLNTAMGWQRNQFDRLVHLSYGLLFVWPIKELLQRKAGLNGAWLALGTVSMVLATSALYELFEWVGGQYLGDDRARAFLATQKDPWDAQKDMALALSGAVVCLLIQQLAAFNRPGPAA</sequence>
<keyword evidence="1" id="KW-0812">Transmembrane</keyword>
<evidence type="ECO:0000313" key="2">
    <source>
        <dbReference type="EMBL" id="MBV4491236.1"/>
    </source>
</evidence>
<dbReference type="InterPro" id="IPR014509">
    <property type="entry name" value="YjdF-like"/>
</dbReference>
<name>A0ABS6QAM1_9PSED</name>
<keyword evidence="1" id="KW-0472">Membrane</keyword>
<reference evidence="2 3" key="1">
    <citation type="journal article" date="2020" name="Microorganisms">
        <title>Reliable Identification of Environmental Pseudomonas Isolates Using the rpoD Gene.</title>
        <authorList>
            <consortium name="The Broad Institute Genome Sequencing Platform"/>
            <person name="Girard L."/>
            <person name="Lood C."/>
            <person name="Rokni-Zadeh H."/>
            <person name="van Noort V."/>
            <person name="Lavigne R."/>
            <person name="De Mot R."/>
        </authorList>
    </citation>
    <scope>NUCLEOTIDE SEQUENCE [LARGE SCALE GENOMIC DNA]</scope>
    <source>
        <strain evidence="2 3">RD9SR1</strain>
    </source>
</reference>
<comment type="caution">
    <text evidence="2">The sequence shown here is derived from an EMBL/GenBank/DDBJ whole genome shotgun (WGS) entry which is preliminary data.</text>
</comment>
<feature type="transmembrane region" description="Helical" evidence="1">
    <location>
        <begin position="70"/>
        <end position="90"/>
    </location>
</feature>
<protein>
    <submittedName>
        <fullName evidence="2">DUF2238 domain-containing protein</fullName>
    </submittedName>
</protein>
<dbReference type="EMBL" id="JABWRZ020000001">
    <property type="protein sequence ID" value="MBV4491236.1"/>
    <property type="molecule type" value="Genomic_DNA"/>
</dbReference>
<feature type="transmembrane region" description="Helical" evidence="1">
    <location>
        <begin position="45"/>
        <end position="63"/>
    </location>
</feature>
<feature type="transmembrane region" description="Helical" evidence="1">
    <location>
        <begin position="117"/>
        <end position="134"/>
    </location>
</feature>
<organism evidence="2 3">
    <name type="scientific">Pseudomonas oryzicola</name>
    <dbReference type="NCBI Taxonomy" id="485876"/>
    <lineage>
        <taxon>Bacteria</taxon>
        <taxon>Pseudomonadati</taxon>
        <taxon>Pseudomonadota</taxon>
        <taxon>Gammaproteobacteria</taxon>
        <taxon>Pseudomonadales</taxon>
        <taxon>Pseudomonadaceae</taxon>
        <taxon>Pseudomonas</taxon>
    </lineage>
</organism>
<keyword evidence="3" id="KW-1185">Reference proteome</keyword>